<reference evidence="4" key="1">
    <citation type="submission" date="2023-07" db="EMBL/GenBank/DDBJ databases">
        <authorList>
            <person name="Yue Y."/>
        </authorList>
    </citation>
    <scope>NUCLEOTIDE SEQUENCE [LARGE SCALE GENOMIC DNA]</scope>
    <source>
        <strain evidence="4">D23</strain>
    </source>
</reference>
<comment type="similarity">
    <text evidence="1">Belongs to the glycosyl hydrolase 16 family.</text>
</comment>
<keyword evidence="4" id="KW-1185">Reference proteome</keyword>
<dbReference type="SUPFAM" id="SSF49899">
    <property type="entry name" value="Concanavalin A-like lectins/glucanases"/>
    <property type="match status" value="1"/>
</dbReference>
<evidence type="ECO:0000313" key="4">
    <source>
        <dbReference type="Proteomes" id="UP001198901"/>
    </source>
</evidence>
<dbReference type="Gene3D" id="2.60.120.200">
    <property type="match status" value="1"/>
</dbReference>
<dbReference type="InterPro" id="IPR050546">
    <property type="entry name" value="Glycosyl_Hydrlase_16"/>
</dbReference>
<dbReference type="RefSeq" id="WP_224530169.1">
    <property type="nucleotide sequence ID" value="NZ_JAIUJR010000008.1"/>
</dbReference>
<comment type="caution">
    <text evidence="3">The sequence shown here is derived from an EMBL/GenBank/DDBJ whole genome shotgun (WGS) entry which is preliminary data.</text>
</comment>
<evidence type="ECO:0000313" key="3">
    <source>
        <dbReference type="EMBL" id="MCA0133373.1"/>
    </source>
</evidence>
<evidence type="ECO:0000259" key="2">
    <source>
        <dbReference type="PROSITE" id="PS51762"/>
    </source>
</evidence>
<keyword evidence="3" id="KW-0378">Hydrolase</keyword>
<dbReference type="CDD" id="cd08023">
    <property type="entry name" value="GH16_laminarinase_like"/>
    <property type="match status" value="1"/>
</dbReference>
<dbReference type="Pfam" id="PF00722">
    <property type="entry name" value="Glyco_hydro_16"/>
    <property type="match status" value="1"/>
</dbReference>
<dbReference type="EMBL" id="JAIUJR010000008">
    <property type="protein sequence ID" value="MCA0133373.1"/>
    <property type="molecule type" value="Genomic_DNA"/>
</dbReference>
<dbReference type="InterPro" id="IPR013320">
    <property type="entry name" value="ConA-like_dom_sf"/>
</dbReference>
<dbReference type="GO" id="GO:0016787">
    <property type="term" value="F:hydrolase activity"/>
    <property type="evidence" value="ECO:0007669"/>
    <property type="project" value="UniProtKB-KW"/>
</dbReference>
<dbReference type="PANTHER" id="PTHR10963:SF55">
    <property type="entry name" value="GLYCOSIDE HYDROLASE FAMILY 16 PROTEIN"/>
    <property type="match status" value="1"/>
</dbReference>
<sequence length="292" mass="33255">MEIKKNMKILKFIKKSYSIVLLLFLGVLVFSCNTDETQTVATFKKLVAEDNFDVEGAPDSNFWNIEIGDGSDQGIPGWGNNELQVYTDREENVKVENGFLLITARQEDFNDAQYTSARIQTKGKVQQLYGRFEARIRLPYGKGMWPAFWLLGDDNNGTEVWPNIGEIDIMENTGDSPTEIFGTIHGPGYSGGNSISKTFTLEQDRVDTDFHVYGIEWGPNYINFYIDDKLYNQLTPEDVDDETDGEGEWVFNNRPFYIILNLAVGGNLPGQPNEETIFPQTMLVDYVRVYEQ</sequence>
<proteinExistence type="inferred from homology"/>
<protein>
    <submittedName>
        <fullName evidence="3">Glycoside hydrolase family 16 protein</fullName>
    </submittedName>
</protein>
<dbReference type="PROSITE" id="PS51257">
    <property type="entry name" value="PROKAR_LIPOPROTEIN"/>
    <property type="match status" value="1"/>
</dbReference>
<evidence type="ECO:0000256" key="1">
    <source>
        <dbReference type="ARBA" id="ARBA00006865"/>
    </source>
</evidence>
<dbReference type="PROSITE" id="PS51762">
    <property type="entry name" value="GH16_2"/>
    <property type="match status" value="1"/>
</dbReference>
<dbReference type="Proteomes" id="UP001198901">
    <property type="component" value="Unassembled WGS sequence"/>
</dbReference>
<feature type="domain" description="GH16" evidence="2">
    <location>
        <begin position="41"/>
        <end position="292"/>
    </location>
</feature>
<dbReference type="InterPro" id="IPR000757">
    <property type="entry name" value="Beta-glucanase-like"/>
</dbReference>
<organism evidence="3 4">
    <name type="scientific">Winogradskyella alexanderae</name>
    <dbReference type="NCBI Taxonomy" id="2877123"/>
    <lineage>
        <taxon>Bacteria</taxon>
        <taxon>Pseudomonadati</taxon>
        <taxon>Bacteroidota</taxon>
        <taxon>Flavobacteriia</taxon>
        <taxon>Flavobacteriales</taxon>
        <taxon>Flavobacteriaceae</taxon>
        <taxon>Winogradskyella</taxon>
    </lineage>
</organism>
<gene>
    <name evidence="3" type="ORF">LBU54_12315</name>
</gene>
<accession>A0ABS7XVB6</accession>
<name>A0ABS7XVB6_9FLAO</name>
<dbReference type="PANTHER" id="PTHR10963">
    <property type="entry name" value="GLYCOSYL HYDROLASE-RELATED"/>
    <property type="match status" value="1"/>
</dbReference>